<dbReference type="InterPro" id="IPR027417">
    <property type="entry name" value="P-loop_NTPase"/>
</dbReference>
<reference evidence="3 4" key="1">
    <citation type="submission" date="2017-11" db="EMBL/GenBank/DDBJ databases">
        <title>Evolution of Phototrophy in the Chloroflexi Phylum Driven by Horizontal Gene Transfer.</title>
        <authorList>
            <person name="Ward L.M."/>
            <person name="Hemp J."/>
            <person name="Shih P.M."/>
            <person name="Mcglynn S.E."/>
            <person name="Fischer W."/>
        </authorList>
    </citation>
    <scope>NUCLEOTIDE SEQUENCE [LARGE SCALE GENOMIC DNA]</scope>
    <source>
        <strain evidence="3">CP2_2F</strain>
    </source>
</reference>
<organism evidence="3 4">
    <name type="scientific">Candidatus Thermofonsia Clade 1 bacterium</name>
    <dbReference type="NCBI Taxonomy" id="2364210"/>
    <lineage>
        <taxon>Bacteria</taxon>
        <taxon>Bacillati</taxon>
        <taxon>Chloroflexota</taxon>
        <taxon>Candidatus Thermofontia</taxon>
        <taxon>Candidatus Thermofonsia Clade 1</taxon>
    </lineage>
</organism>
<feature type="compositionally biased region" description="Pro residues" evidence="1">
    <location>
        <begin position="38"/>
        <end position="50"/>
    </location>
</feature>
<evidence type="ECO:0000313" key="4">
    <source>
        <dbReference type="Proteomes" id="UP000228921"/>
    </source>
</evidence>
<evidence type="ECO:0000256" key="1">
    <source>
        <dbReference type="SAM" id="MobiDB-lite"/>
    </source>
</evidence>
<dbReference type="GO" id="GO:0003678">
    <property type="term" value="F:DNA helicase activity"/>
    <property type="evidence" value="ECO:0007669"/>
    <property type="project" value="InterPro"/>
</dbReference>
<comment type="caution">
    <text evidence="3">The sequence shown here is derived from an EMBL/GenBank/DDBJ whole genome shotgun (WGS) entry which is preliminary data.</text>
</comment>
<protein>
    <recommendedName>
        <fullName evidence="2">SF4 helicase domain-containing protein</fullName>
    </recommendedName>
</protein>
<evidence type="ECO:0000313" key="3">
    <source>
        <dbReference type="EMBL" id="PJF30819.1"/>
    </source>
</evidence>
<dbReference type="AlphaFoldDB" id="A0A2M8NZU8"/>
<dbReference type="Proteomes" id="UP000228921">
    <property type="component" value="Unassembled WGS sequence"/>
</dbReference>
<dbReference type="Gene3D" id="3.40.50.300">
    <property type="entry name" value="P-loop containing nucleotide triphosphate hydrolases"/>
    <property type="match status" value="1"/>
</dbReference>
<accession>A0A2M8NZU8</accession>
<dbReference type="GO" id="GO:0005829">
    <property type="term" value="C:cytosol"/>
    <property type="evidence" value="ECO:0007669"/>
    <property type="project" value="TreeGrafter"/>
</dbReference>
<feature type="compositionally biased region" description="Pro residues" evidence="1">
    <location>
        <begin position="17"/>
        <end position="26"/>
    </location>
</feature>
<dbReference type="Pfam" id="PF03796">
    <property type="entry name" value="DnaB_C"/>
    <property type="match status" value="1"/>
</dbReference>
<dbReference type="GO" id="GO:0005524">
    <property type="term" value="F:ATP binding"/>
    <property type="evidence" value="ECO:0007669"/>
    <property type="project" value="InterPro"/>
</dbReference>
<dbReference type="GO" id="GO:0006260">
    <property type="term" value="P:DNA replication"/>
    <property type="evidence" value="ECO:0007669"/>
    <property type="project" value="InterPro"/>
</dbReference>
<dbReference type="PROSITE" id="PS51199">
    <property type="entry name" value="SF4_HELICASE"/>
    <property type="match status" value="1"/>
</dbReference>
<sequence length="408" mass="45410">MVTKRLPDDLPEAAPEPAEPQAPPESQPVARLGRPQAPVQPPQNQPPPHPARVSRRPPAQRPSQHMPRTLAQVLNDANDSVVRGDLSDFMPQPTGFDPLDGLIGGGLRKTELVLLGGAQGIGKTIAALQMARNIAMRPEQFAFYISYEHTETHLMNRLLCLESVNPPEVDTRNGLKLKDLFDIIISQRARELLGRDTSKAGSLQTILREHPKTSMALARLNKYADRLIIVKASPAVTTLSAIREMTARLAEATGGNLTLFVDYLQKVAIYPEHAQSEEDKITIVVEGLKDIALSLNIPVLSIVAADREGLKAKRLHLFHLRGSSALDYECDIALIMNNKYQILAKDHISFNPYAAQQFRNWVVFTIEKNRAGRAMLDMEFQLHAPFFAFDPRGQEVRQQLIDDKIIES</sequence>
<feature type="domain" description="SF4 helicase" evidence="2">
    <location>
        <begin position="85"/>
        <end position="396"/>
    </location>
</feature>
<name>A0A2M8NZU8_9CHLR</name>
<dbReference type="SUPFAM" id="SSF52540">
    <property type="entry name" value="P-loop containing nucleoside triphosphate hydrolases"/>
    <property type="match status" value="1"/>
</dbReference>
<proteinExistence type="predicted"/>
<evidence type="ECO:0000259" key="2">
    <source>
        <dbReference type="PROSITE" id="PS51199"/>
    </source>
</evidence>
<dbReference type="InterPro" id="IPR007694">
    <property type="entry name" value="DNA_helicase_DnaB-like_C"/>
</dbReference>
<dbReference type="PANTHER" id="PTHR30153:SF2">
    <property type="entry name" value="REPLICATIVE DNA HELICASE"/>
    <property type="match status" value="1"/>
</dbReference>
<gene>
    <name evidence="3" type="ORF">CUN51_06440</name>
</gene>
<dbReference type="EMBL" id="PGTK01000006">
    <property type="protein sequence ID" value="PJF30819.1"/>
    <property type="molecule type" value="Genomic_DNA"/>
</dbReference>
<dbReference type="PANTHER" id="PTHR30153">
    <property type="entry name" value="REPLICATIVE DNA HELICASE DNAB"/>
    <property type="match status" value="1"/>
</dbReference>
<feature type="region of interest" description="Disordered" evidence="1">
    <location>
        <begin position="1"/>
        <end position="65"/>
    </location>
</feature>